<keyword evidence="4" id="KW-0807">Transducer</keyword>
<dbReference type="GO" id="GO:0046872">
    <property type="term" value="F:metal ion binding"/>
    <property type="evidence" value="ECO:0007669"/>
    <property type="project" value="UniProtKB-KW"/>
</dbReference>
<dbReference type="InterPro" id="IPR027417">
    <property type="entry name" value="P-loop_NTPase"/>
</dbReference>
<reference evidence="9" key="2">
    <citation type="submission" date="2015-01" db="EMBL/GenBank/DDBJ databases">
        <title>Evolutionary Origins and Diversification of the Mycorrhizal Mutualists.</title>
        <authorList>
            <consortium name="DOE Joint Genome Institute"/>
            <consortium name="Mycorrhizal Genomics Consortium"/>
            <person name="Kohler A."/>
            <person name="Kuo A."/>
            <person name="Nagy L.G."/>
            <person name="Floudas D."/>
            <person name="Copeland A."/>
            <person name="Barry K.W."/>
            <person name="Cichocki N."/>
            <person name="Veneault-Fourrey C."/>
            <person name="LaButti K."/>
            <person name="Lindquist E.A."/>
            <person name="Lipzen A."/>
            <person name="Lundell T."/>
            <person name="Morin E."/>
            <person name="Murat C."/>
            <person name="Riley R."/>
            <person name="Ohm R."/>
            <person name="Sun H."/>
            <person name="Tunlid A."/>
            <person name="Henrissat B."/>
            <person name="Grigoriev I.V."/>
            <person name="Hibbett D.S."/>
            <person name="Martin F."/>
        </authorList>
    </citation>
    <scope>NUCLEOTIDE SEQUENCE [LARGE SCALE GENOMIC DNA]</scope>
    <source>
        <strain evidence="9">MAFF 305830</strain>
    </source>
</reference>
<evidence type="ECO:0000256" key="6">
    <source>
        <dbReference type="PIRSR" id="PIRSR601019-2"/>
    </source>
</evidence>
<keyword evidence="3 5" id="KW-0342">GTP-binding</keyword>
<dbReference type="HOGENOM" id="CLU_014184_1_1_1"/>
<dbReference type="SUPFAM" id="SSF52540">
    <property type="entry name" value="P-loop containing nucleoside triphosphate hydrolases"/>
    <property type="match status" value="1"/>
</dbReference>
<feature type="region of interest" description="Disordered" evidence="7">
    <location>
        <begin position="243"/>
        <end position="267"/>
    </location>
</feature>
<proteinExistence type="predicted"/>
<dbReference type="Proteomes" id="UP000054097">
    <property type="component" value="Unassembled WGS sequence"/>
</dbReference>
<dbReference type="SMART" id="SM00275">
    <property type="entry name" value="G_alpha"/>
    <property type="match status" value="1"/>
</dbReference>
<dbReference type="GO" id="GO:0005525">
    <property type="term" value="F:GTP binding"/>
    <property type="evidence" value="ECO:0007669"/>
    <property type="project" value="UniProtKB-KW"/>
</dbReference>
<feature type="compositionally biased region" description="Polar residues" evidence="7">
    <location>
        <begin position="303"/>
        <end position="316"/>
    </location>
</feature>
<dbReference type="AlphaFoldDB" id="A0A0C3B336"/>
<organism evidence="8 9">
    <name type="scientific">Serendipita vermifera MAFF 305830</name>
    <dbReference type="NCBI Taxonomy" id="933852"/>
    <lineage>
        <taxon>Eukaryota</taxon>
        <taxon>Fungi</taxon>
        <taxon>Dikarya</taxon>
        <taxon>Basidiomycota</taxon>
        <taxon>Agaricomycotina</taxon>
        <taxon>Agaricomycetes</taxon>
        <taxon>Sebacinales</taxon>
        <taxon>Serendipitaceae</taxon>
        <taxon>Serendipita</taxon>
    </lineage>
</organism>
<accession>A0A0C3B336</accession>
<dbReference type="GO" id="GO:0005737">
    <property type="term" value="C:cytoplasm"/>
    <property type="evidence" value="ECO:0007669"/>
    <property type="project" value="TreeGrafter"/>
</dbReference>
<keyword evidence="1 6" id="KW-0479">Metal-binding</keyword>
<sequence length="658" mass="73390">MPLGNTFHTSGPPQFKPNDISDPLTRILLSPRQNETDAERIVRERGEREARLRSKQIDESLERERAQKERDRKKKKISKIMHAIAQYLTGKSTTLKNFQLHFAPAAFEAERGRWKTVIHLNLIRSLRKIHDSLSAYAAAQAAQQASSRASPIGGHTRNNSSFDLYGASILNNNDEDDEEFDIGISAHLRRPKLSAQHRLLLLRLRPLLSLESQLLRTLIPDSREFPGFNFGFDGSPAGLTAWGNEQPDSFSYSSSASRPQSPLHTQPSSFTLDEIAIPISKSPHSGLSTSPLAEGLMAGTGPAGSQSFSRKNTGSFRASPRSPIGRSPLSPLAGPASSPIVMKQIGPFPDSHSGSLSKDTPEFVGRSHPAWDEDAPPRSIATSPTPSGYESGDDVPERMLATCAPDIVSLWGDPFLRNLLCGPLAMGGLGLKLHEDAGFFLNDVTRITSLNYVPTNDDIVRARLKTMGVSEHRFQLEDSLGMDNDFVAELIVYDVGGARTQRHKWMPFFDDINVVVFLAPISVFDQRLAEDQSVNRLQDSFLLWKEICQTRTLAKADFLLFLNKCDLLHAKLESGMMLKKFIPQYEGENNLRGAVKYFREIFMQIWRKNTDELKKSTKAQRAIYMHSTSMIDIRASKKLITNVQECALRSHLRTAMVI</sequence>
<dbReference type="GO" id="GO:0031683">
    <property type="term" value="F:G-protein beta/gamma-subunit complex binding"/>
    <property type="evidence" value="ECO:0007669"/>
    <property type="project" value="InterPro"/>
</dbReference>
<keyword evidence="6" id="KW-0460">Magnesium</keyword>
<dbReference type="STRING" id="933852.A0A0C3B336"/>
<evidence type="ECO:0000256" key="7">
    <source>
        <dbReference type="SAM" id="MobiDB-lite"/>
    </source>
</evidence>
<dbReference type="Gene3D" id="3.40.50.300">
    <property type="entry name" value="P-loop containing nucleotide triphosphate hydrolases"/>
    <property type="match status" value="1"/>
</dbReference>
<dbReference type="GO" id="GO:0003924">
    <property type="term" value="F:GTPase activity"/>
    <property type="evidence" value="ECO:0007669"/>
    <property type="project" value="InterPro"/>
</dbReference>
<dbReference type="Pfam" id="PF00503">
    <property type="entry name" value="G-alpha"/>
    <property type="match status" value="1"/>
</dbReference>
<name>A0A0C3B336_SERVB</name>
<dbReference type="FunFam" id="3.40.50.300:FF:000692">
    <property type="entry name" value="Guanine nucleotide-binding protein subunit alpha"/>
    <property type="match status" value="1"/>
</dbReference>
<evidence type="ECO:0000313" key="9">
    <source>
        <dbReference type="Proteomes" id="UP000054097"/>
    </source>
</evidence>
<dbReference type="GO" id="GO:0007188">
    <property type="term" value="P:adenylate cyclase-modulating G protein-coupled receptor signaling pathway"/>
    <property type="evidence" value="ECO:0007669"/>
    <property type="project" value="TreeGrafter"/>
</dbReference>
<reference evidence="8 9" key="1">
    <citation type="submission" date="2014-04" db="EMBL/GenBank/DDBJ databases">
        <authorList>
            <consortium name="DOE Joint Genome Institute"/>
            <person name="Kuo A."/>
            <person name="Zuccaro A."/>
            <person name="Kohler A."/>
            <person name="Nagy L.G."/>
            <person name="Floudas D."/>
            <person name="Copeland A."/>
            <person name="Barry K.W."/>
            <person name="Cichocki N."/>
            <person name="Veneault-Fourrey C."/>
            <person name="LaButti K."/>
            <person name="Lindquist E.A."/>
            <person name="Lipzen A."/>
            <person name="Lundell T."/>
            <person name="Morin E."/>
            <person name="Murat C."/>
            <person name="Sun H."/>
            <person name="Tunlid A."/>
            <person name="Henrissat B."/>
            <person name="Grigoriev I.V."/>
            <person name="Hibbett D.S."/>
            <person name="Martin F."/>
            <person name="Nordberg H.P."/>
            <person name="Cantor M.N."/>
            <person name="Hua S.X."/>
        </authorList>
    </citation>
    <scope>NUCLEOTIDE SEQUENCE [LARGE SCALE GENOMIC DNA]</scope>
    <source>
        <strain evidence="8 9">MAFF 305830</strain>
    </source>
</reference>
<dbReference type="InterPro" id="IPR011025">
    <property type="entry name" value="GproteinA_insert"/>
</dbReference>
<dbReference type="GO" id="GO:0001664">
    <property type="term" value="F:G protein-coupled receptor binding"/>
    <property type="evidence" value="ECO:0007669"/>
    <property type="project" value="TreeGrafter"/>
</dbReference>
<feature type="compositionally biased region" description="Polar residues" evidence="7">
    <location>
        <begin position="282"/>
        <end position="291"/>
    </location>
</feature>
<evidence type="ECO:0000256" key="5">
    <source>
        <dbReference type="PIRSR" id="PIRSR601019-1"/>
    </source>
</evidence>
<keyword evidence="2 5" id="KW-0547">Nucleotide-binding</keyword>
<evidence type="ECO:0000313" key="8">
    <source>
        <dbReference type="EMBL" id="KIM31255.1"/>
    </source>
</evidence>
<protein>
    <recommendedName>
        <fullName evidence="10">G-alpha-domain-containing protein</fullName>
    </recommendedName>
</protein>
<dbReference type="PANTHER" id="PTHR10218:SF360">
    <property type="entry name" value="GUANINE NUCLEOTIDE-BINDING PROTEIN SUBUNIT ALPHA HOMOLOG"/>
    <property type="match status" value="1"/>
</dbReference>
<dbReference type="GO" id="GO:0005834">
    <property type="term" value="C:heterotrimeric G-protein complex"/>
    <property type="evidence" value="ECO:0007669"/>
    <property type="project" value="TreeGrafter"/>
</dbReference>
<feature type="compositionally biased region" description="Low complexity" evidence="7">
    <location>
        <begin position="247"/>
        <end position="262"/>
    </location>
</feature>
<keyword evidence="9" id="KW-1185">Reference proteome</keyword>
<evidence type="ECO:0000256" key="2">
    <source>
        <dbReference type="ARBA" id="ARBA00022741"/>
    </source>
</evidence>
<feature type="region of interest" description="Disordered" evidence="7">
    <location>
        <begin position="281"/>
        <end position="333"/>
    </location>
</feature>
<feature type="region of interest" description="Disordered" evidence="7">
    <location>
        <begin position="349"/>
        <end position="393"/>
    </location>
</feature>
<feature type="compositionally biased region" description="Basic and acidic residues" evidence="7">
    <location>
        <begin position="34"/>
        <end position="70"/>
    </location>
</feature>
<dbReference type="PANTHER" id="PTHR10218">
    <property type="entry name" value="GTP-BINDING PROTEIN ALPHA SUBUNIT"/>
    <property type="match status" value="1"/>
</dbReference>
<feature type="binding site" evidence="6">
    <location>
        <position position="466"/>
    </location>
    <ligand>
        <name>Mg(2+)</name>
        <dbReference type="ChEBI" id="CHEBI:18420"/>
    </ligand>
</feature>
<dbReference type="PROSITE" id="PS51882">
    <property type="entry name" value="G_ALPHA"/>
    <property type="match status" value="1"/>
</dbReference>
<gene>
    <name evidence="8" type="ORF">M408DRAFT_320222</name>
</gene>
<feature type="binding site" evidence="5">
    <location>
        <begin position="563"/>
        <end position="566"/>
    </location>
    <ligand>
        <name>GTP</name>
        <dbReference type="ChEBI" id="CHEBI:37565"/>
    </ligand>
</feature>
<dbReference type="PRINTS" id="PR00318">
    <property type="entry name" value="GPROTEINA"/>
</dbReference>
<evidence type="ECO:0008006" key="10">
    <source>
        <dbReference type="Google" id="ProtNLM"/>
    </source>
</evidence>
<dbReference type="Gene3D" id="1.10.400.10">
    <property type="entry name" value="GI Alpha 1, domain 2-like"/>
    <property type="match status" value="1"/>
</dbReference>
<evidence type="ECO:0000256" key="1">
    <source>
        <dbReference type="ARBA" id="ARBA00022723"/>
    </source>
</evidence>
<feature type="region of interest" description="Disordered" evidence="7">
    <location>
        <begin position="1"/>
        <end position="76"/>
    </location>
</feature>
<dbReference type="InterPro" id="IPR001019">
    <property type="entry name" value="Gprotein_alpha_su"/>
</dbReference>
<evidence type="ECO:0000256" key="4">
    <source>
        <dbReference type="ARBA" id="ARBA00023224"/>
    </source>
</evidence>
<dbReference type="EMBL" id="KN824282">
    <property type="protein sequence ID" value="KIM31255.1"/>
    <property type="molecule type" value="Genomic_DNA"/>
</dbReference>
<dbReference type="SUPFAM" id="SSF47895">
    <property type="entry name" value="Transducin (alpha subunit), insertion domain"/>
    <property type="match status" value="1"/>
</dbReference>
<feature type="compositionally biased region" description="Polar residues" evidence="7">
    <location>
        <begin position="1"/>
        <end position="12"/>
    </location>
</feature>
<dbReference type="OrthoDB" id="5817230at2759"/>
<evidence type="ECO:0000256" key="3">
    <source>
        <dbReference type="ARBA" id="ARBA00023134"/>
    </source>
</evidence>